<evidence type="ECO:0000259" key="1">
    <source>
        <dbReference type="Pfam" id="PF10006"/>
    </source>
</evidence>
<accession>A0ABQ6FF23</accession>
<dbReference type="SUPFAM" id="SSF64307">
    <property type="entry name" value="SirA-like"/>
    <property type="match status" value="1"/>
</dbReference>
<dbReference type="Pfam" id="PF10006">
    <property type="entry name" value="DUF2249"/>
    <property type="match status" value="1"/>
</dbReference>
<dbReference type="CDD" id="cd00291">
    <property type="entry name" value="SirA_YedF_YeeD"/>
    <property type="match status" value="1"/>
</dbReference>
<feature type="domain" description="DUF2249" evidence="1">
    <location>
        <begin position="10"/>
        <end position="75"/>
    </location>
</feature>
<comment type="caution">
    <text evidence="2">The sequence shown here is derived from an EMBL/GenBank/DDBJ whole genome shotgun (WGS) entry which is preliminary data.</text>
</comment>
<dbReference type="Proteomes" id="UP001157167">
    <property type="component" value="Unassembled WGS sequence"/>
</dbReference>
<keyword evidence="3" id="KW-1185">Reference proteome</keyword>
<evidence type="ECO:0000313" key="3">
    <source>
        <dbReference type="Proteomes" id="UP001157167"/>
    </source>
</evidence>
<reference evidence="3" key="1">
    <citation type="journal article" date="2019" name="Int. J. Syst. Evol. Microbiol.">
        <title>The Global Catalogue of Microorganisms (GCM) 10K type strain sequencing project: providing services to taxonomists for standard genome sequencing and annotation.</title>
        <authorList>
            <consortium name="The Broad Institute Genomics Platform"/>
            <consortium name="The Broad Institute Genome Sequencing Center for Infectious Disease"/>
            <person name="Wu L."/>
            <person name="Ma J."/>
        </authorList>
    </citation>
    <scope>NUCLEOTIDE SEQUENCE [LARGE SCALE GENOMIC DNA]</scope>
    <source>
        <strain evidence="3">NBRC 102407</strain>
    </source>
</reference>
<gene>
    <name evidence="2" type="ORF">GCM10007933_36810</name>
</gene>
<proteinExistence type="predicted"/>
<dbReference type="EMBL" id="BSPX01000076">
    <property type="protein sequence ID" value="GLT24208.1"/>
    <property type="molecule type" value="Genomic_DNA"/>
</dbReference>
<dbReference type="InterPro" id="IPR036868">
    <property type="entry name" value="TusA-like_sf"/>
</dbReference>
<protein>
    <recommendedName>
        <fullName evidence="1">DUF2249 domain-containing protein</fullName>
    </recommendedName>
</protein>
<dbReference type="RefSeq" id="WP_284189371.1">
    <property type="nucleotide sequence ID" value="NZ_BSPX01000076.1"/>
</dbReference>
<sequence>MTDITTPIIVDARGLMPPEPLNLTLEALDTLPPDGEVILMLYREPGPLYDILRRNGYTHRTESTDSGEFHIHIRHAAAP</sequence>
<organism evidence="2 3">
    <name type="scientific">Zoogloea oryzae</name>
    <dbReference type="NCBI Taxonomy" id="310767"/>
    <lineage>
        <taxon>Bacteria</taxon>
        <taxon>Pseudomonadati</taxon>
        <taxon>Pseudomonadota</taxon>
        <taxon>Betaproteobacteria</taxon>
        <taxon>Rhodocyclales</taxon>
        <taxon>Zoogloeaceae</taxon>
        <taxon>Zoogloea</taxon>
    </lineage>
</organism>
<evidence type="ECO:0000313" key="2">
    <source>
        <dbReference type="EMBL" id="GLT24208.1"/>
    </source>
</evidence>
<dbReference type="Gene3D" id="3.30.110.40">
    <property type="entry name" value="TusA-like domain"/>
    <property type="match status" value="1"/>
</dbReference>
<dbReference type="InterPro" id="IPR018720">
    <property type="entry name" value="DUF2249"/>
</dbReference>
<name>A0ABQ6FF23_9RHOO</name>